<sequence>MINKYKEFTEKHPYANVILLMVFTSFIGISIEWIINKDFIGAGLYTAIALTLIELLRVRKKNS</sequence>
<gene>
    <name evidence="2" type="ORF">GLO26_09775</name>
</gene>
<evidence type="ECO:0000313" key="3">
    <source>
        <dbReference type="Proteomes" id="UP000638836"/>
    </source>
</evidence>
<feature type="transmembrane region" description="Helical" evidence="1">
    <location>
        <begin position="39"/>
        <end position="58"/>
    </location>
</feature>
<name>A0ABR7TDM8_9LACT</name>
<proteinExistence type="predicted"/>
<dbReference type="Proteomes" id="UP000638836">
    <property type="component" value="Unassembled WGS sequence"/>
</dbReference>
<protein>
    <submittedName>
        <fullName evidence="2">Uncharacterized protein</fullName>
    </submittedName>
</protein>
<feature type="transmembrane region" description="Helical" evidence="1">
    <location>
        <begin position="12"/>
        <end position="33"/>
    </location>
</feature>
<accession>A0ABR7TDM8</accession>
<evidence type="ECO:0000313" key="2">
    <source>
        <dbReference type="EMBL" id="MBC9826094.1"/>
    </source>
</evidence>
<keyword evidence="1" id="KW-0472">Membrane</keyword>
<keyword evidence="1" id="KW-1133">Transmembrane helix</keyword>
<comment type="caution">
    <text evidence="2">The sequence shown here is derived from an EMBL/GenBank/DDBJ whole genome shotgun (WGS) entry which is preliminary data.</text>
</comment>
<reference evidence="2 3" key="1">
    <citation type="journal article" date="2020" name="Microorganisms">
        <title>New Insight into Antimicrobial Compounds from Food and Marine-Sourced Carnobacterium Species through Phenotype and Genome Analyses.</title>
        <authorList>
            <person name="Begrem S."/>
            <person name="Ivaniuk F."/>
            <person name="Gigout-Chevalier F."/>
            <person name="Kolypczuk L."/>
            <person name="Bonnetot S."/>
            <person name="Leroi F."/>
            <person name="Grovel O."/>
            <person name="Delbarre-Ladrat C."/>
            <person name="Passerini D."/>
        </authorList>
    </citation>
    <scope>NUCLEOTIDE SEQUENCE [LARGE SCALE GENOMIC DNA]</scope>
    <source>
        <strain evidence="2 3">MIP2551</strain>
    </source>
</reference>
<keyword evidence="3" id="KW-1185">Reference proteome</keyword>
<organism evidence="2 3">
    <name type="scientific">Carnobacterium inhibens</name>
    <dbReference type="NCBI Taxonomy" id="147709"/>
    <lineage>
        <taxon>Bacteria</taxon>
        <taxon>Bacillati</taxon>
        <taxon>Bacillota</taxon>
        <taxon>Bacilli</taxon>
        <taxon>Lactobacillales</taxon>
        <taxon>Carnobacteriaceae</taxon>
        <taxon>Carnobacterium</taxon>
    </lineage>
</organism>
<dbReference type="RefSeq" id="WP_034538405.1">
    <property type="nucleotide sequence ID" value="NZ_JAMAYM010000009.1"/>
</dbReference>
<keyword evidence="1" id="KW-0812">Transmembrane</keyword>
<evidence type="ECO:0000256" key="1">
    <source>
        <dbReference type="SAM" id="Phobius"/>
    </source>
</evidence>
<dbReference type="EMBL" id="WNJQ01000010">
    <property type="protein sequence ID" value="MBC9826094.1"/>
    <property type="molecule type" value="Genomic_DNA"/>
</dbReference>